<dbReference type="RefSeq" id="WP_182297231.1">
    <property type="nucleotide sequence ID" value="NZ_CP059851.1"/>
</dbReference>
<dbReference type="PANTHER" id="PTHR32347">
    <property type="entry name" value="EFFLUX SYSTEM COMPONENT YKNX-RELATED"/>
    <property type="match status" value="1"/>
</dbReference>
<keyword evidence="2" id="KW-0175">Coiled coil</keyword>
<dbReference type="Gene3D" id="2.40.30.170">
    <property type="match status" value="1"/>
</dbReference>
<feature type="chain" id="PRO_5029009560" evidence="3">
    <location>
        <begin position="21"/>
        <end position="330"/>
    </location>
</feature>
<dbReference type="GO" id="GO:0030313">
    <property type="term" value="C:cell envelope"/>
    <property type="evidence" value="ECO:0007669"/>
    <property type="project" value="UniProtKB-SubCell"/>
</dbReference>
<dbReference type="AlphaFoldDB" id="A0A7G5IJ70"/>
<dbReference type="InterPro" id="IPR050465">
    <property type="entry name" value="UPF0194_transport"/>
</dbReference>
<evidence type="ECO:0000256" key="1">
    <source>
        <dbReference type="ARBA" id="ARBA00004196"/>
    </source>
</evidence>
<gene>
    <name evidence="4" type="ORF">H3309_02605</name>
</gene>
<evidence type="ECO:0000256" key="3">
    <source>
        <dbReference type="SAM" id="SignalP"/>
    </source>
</evidence>
<dbReference type="Gene3D" id="2.40.50.100">
    <property type="match status" value="2"/>
</dbReference>
<name>A0A7G5IJ70_9SPHN</name>
<dbReference type="EMBL" id="CP059851">
    <property type="protein sequence ID" value="QMW23412.1"/>
    <property type="molecule type" value="Genomic_DNA"/>
</dbReference>
<reference evidence="4 5" key="1">
    <citation type="submission" date="2020-07" db="EMBL/GenBank/DDBJ databases">
        <title>Complete genome sequence for Sandaracinobacter sp. M6.</title>
        <authorList>
            <person name="Tang Y."/>
            <person name="Liu Q."/>
            <person name="Guo Z."/>
            <person name="Lei P."/>
            <person name="Huang B."/>
        </authorList>
    </citation>
    <scope>NUCLEOTIDE SEQUENCE [LARGE SCALE GENOMIC DNA]</scope>
    <source>
        <strain evidence="4 5">M6</strain>
    </source>
</reference>
<protein>
    <submittedName>
        <fullName evidence="4">Efflux RND transporter periplasmic adaptor subunit</fullName>
    </submittedName>
</protein>
<feature type="signal peptide" evidence="3">
    <location>
        <begin position="1"/>
        <end position="20"/>
    </location>
</feature>
<comment type="subcellular location">
    <subcellularLocation>
        <location evidence="1">Cell envelope</location>
    </subcellularLocation>
</comment>
<keyword evidence="3" id="KW-0732">Signal</keyword>
<dbReference type="KEGG" id="sand:H3309_02605"/>
<dbReference type="PANTHER" id="PTHR32347:SF27">
    <property type="entry name" value="RND EFFLUX PUMP MEMBRANE FUSION PROTEIN BARREL-SANDWICH DOMAIN-CONTAINING PROTEIN"/>
    <property type="match status" value="1"/>
</dbReference>
<dbReference type="SUPFAM" id="SSF111369">
    <property type="entry name" value="HlyD-like secretion proteins"/>
    <property type="match status" value="1"/>
</dbReference>
<dbReference type="Gene3D" id="1.10.287.470">
    <property type="entry name" value="Helix hairpin bin"/>
    <property type="match status" value="2"/>
</dbReference>
<accession>A0A7G5IJ70</accession>
<dbReference type="Proteomes" id="UP000515292">
    <property type="component" value="Chromosome"/>
</dbReference>
<evidence type="ECO:0000256" key="2">
    <source>
        <dbReference type="ARBA" id="ARBA00023054"/>
    </source>
</evidence>
<evidence type="ECO:0000313" key="4">
    <source>
        <dbReference type="EMBL" id="QMW23412.1"/>
    </source>
</evidence>
<keyword evidence="5" id="KW-1185">Reference proteome</keyword>
<sequence>MRSLEVSACLLLAGCGVADAAAPALPPSPWAVSAMGRVDAAEEARALVAERDAVIARVHVRPGQAVRMGDVLVELRCADAMAREAGAVAAARAAGAEAALVDAGPREEVRVELRARADEAVARAADARDLLARAEGLVGRGFVSTRRVSELRAEVAAREATVAAAGAALRAAEAGARPEERIAARARLAGAEAEAAAARAMAEKCVVKSPIDGTVTRLWKREGEFSGASAGTALLSVADLSRMMVRAEIADRDAAKVRLGQAATVWIDGDMRHWHGRVVELSAQMGRKTARSLDPSDRFDRDVREALVAFDGAAPPAVIGLRVNVGLARS</sequence>
<proteinExistence type="predicted"/>
<evidence type="ECO:0000313" key="5">
    <source>
        <dbReference type="Proteomes" id="UP000515292"/>
    </source>
</evidence>
<organism evidence="4 5">
    <name type="scientific">Sandaracinobacteroides saxicola</name>
    <dbReference type="NCBI Taxonomy" id="2759707"/>
    <lineage>
        <taxon>Bacteria</taxon>
        <taxon>Pseudomonadati</taxon>
        <taxon>Pseudomonadota</taxon>
        <taxon>Alphaproteobacteria</taxon>
        <taxon>Sphingomonadales</taxon>
        <taxon>Sphingosinicellaceae</taxon>
        <taxon>Sandaracinobacteroides</taxon>
    </lineage>
</organism>